<dbReference type="SMART" id="SM00280">
    <property type="entry name" value="KAZAL"/>
    <property type="match status" value="1"/>
</dbReference>
<dbReference type="PANTHER" id="PTHR21179">
    <property type="entry name" value="SERINE-TYPE ENDOPEPTIDASE INHIBITOR"/>
    <property type="match status" value="1"/>
</dbReference>
<dbReference type="Proteomes" id="UP001516400">
    <property type="component" value="Unassembled WGS sequence"/>
</dbReference>
<dbReference type="SUPFAM" id="SSF100895">
    <property type="entry name" value="Kazal-type serine protease inhibitors"/>
    <property type="match status" value="1"/>
</dbReference>
<evidence type="ECO:0000259" key="2">
    <source>
        <dbReference type="PROSITE" id="PS51465"/>
    </source>
</evidence>
<name>A0ABD2P1Z2_9CUCU</name>
<evidence type="ECO:0000256" key="1">
    <source>
        <dbReference type="SAM" id="SignalP"/>
    </source>
</evidence>
<gene>
    <name evidence="3" type="ORF">HHI36_018727</name>
</gene>
<feature type="domain" description="Kazal-like" evidence="2">
    <location>
        <begin position="26"/>
        <end position="79"/>
    </location>
</feature>
<reference evidence="3 4" key="1">
    <citation type="journal article" date="2021" name="BMC Biol.">
        <title>Horizontally acquired antibacterial genes associated with adaptive radiation of ladybird beetles.</title>
        <authorList>
            <person name="Li H.S."/>
            <person name="Tang X.F."/>
            <person name="Huang Y.H."/>
            <person name="Xu Z.Y."/>
            <person name="Chen M.L."/>
            <person name="Du X.Y."/>
            <person name="Qiu B.Y."/>
            <person name="Chen P.T."/>
            <person name="Zhang W."/>
            <person name="Slipinski A."/>
            <person name="Escalona H.E."/>
            <person name="Waterhouse R.M."/>
            <person name="Zwick A."/>
            <person name="Pang H."/>
        </authorList>
    </citation>
    <scope>NUCLEOTIDE SEQUENCE [LARGE SCALE GENOMIC DNA]</scope>
    <source>
        <strain evidence="3">SYSU2018</strain>
    </source>
</reference>
<feature type="signal peptide" evidence="1">
    <location>
        <begin position="1"/>
        <end position="21"/>
    </location>
</feature>
<protein>
    <recommendedName>
        <fullName evidence="2">Kazal-like domain-containing protein</fullName>
    </recommendedName>
</protein>
<dbReference type="InterPro" id="IPR036058">
    <property type="entry name" value="Kazal_dom_sf"/>
</dbReference>
<feature type="chain" id="PRO_5044769678" description="Kazal-like domain-containing protein" evidence="1">
    <location>
        <begin position="22"/>
        <end position="87"/>
    </location>
</feature>
<dbReference type="PANTHER" id="PTHR21179:SF1">
    <property type="entry name" value="KAZ1-TYPE SERINE PROTEASE INHIBITOR-LIKE PROTEIN TYPE EPSILON-RELATED"/>
    <property type="match status" value="1"/>
</dbReference>
<organism evidence="3 4">
    <name type="scientific">Cryptolaemus montrouzieri</name>
    <dbReference type="NCBI Taxonomy" id="559131"/>
    <lineage>
        <taxon>Eukaryota</taxon>
        <taxon>Metazoa</taxon>
        <taxon>Ecdysozoa</taxon>
        <taxon>Arthropoda</taxon>
        <taxon>Hexapoda</taxon>
        <taxon>Insecta</taxon>
        <taxon>Pterygota</taxon>
        <taxon>Neoptera</taxon>
        <taxon>Endopterygota</taxon>
        <taxon>Coleoptera</taxon>
        <taxon>Polyphaga</taxon>
        <taxon>Cucujiformia</taxon>
        <taxon>Coccinelloidea</taxon>
        <taxon>Coccinellidae</taxon>
        <taxon>Scymninae</taxon>
        <taxon>Scymnini</taxon>
        <taxon>Cryptolaemus</taxon>
    </lineage>
</organism>
<dbReference type="EMBL" id="JABFTP020000165">
    <property type="protein sequence ID" value="KAL3284570.1"/>
    <property type="molecule type" value="Genomic_DNA"/>
</dbReference>
<proteinExistence type="predicted"/>
<accession>A0ABD2P1Z2</accession>
<keyword evidence="1" id="KW-0732">Signal</keyword>
<keyword evidence="4" id="KW-1185">Reference proteome</keyword>
<evidence type="ECO:0000313" key="4">
    <source>
        <dbReference type="Proteomes" id="UP001516400"/>
    </source>
</evidence>
<dbReference type="Gene3D" id="3.30.60.30">
    <property type="match status" value="1"/>
</dbReference>
<dbReference type="AlphaFoldDB" id="A0ABD2P1Z2"/>
<dbReference type="Pfam" id="PF07648">
    <property type="entry name" value="Kazal_2"/>
    <property type="match status" value="1"/>
</dbReference>
<dbReference type="InterPro" id="IPR039932">
    <property type="entry name" value="Spink4-like"/>
</dbReference>
<dbReference type="PROSITE" id="PS51465">
    <property type="entry name" value="KAZAL_2"/>
    <property type="match status" value="1"/>
</dbReference>
<comment type="caution">
    <text evidence="3">The sequence shown here is derived from an EMBL/GenBank/DDBJ whole genome shotgun (WGS) entry which is preliminary data.</text>
</comment>
<sequence length="87" mass="9601">MFKFIVLFIALFVILVNGAPAEKGVSPAFTTCTKACQTNYHLNPVCGTDGQSYPNEDTLRCYNRCGQTVQVASKGFCKKHLPPSQRE</sequence>
<dbReference type="CDD" id="cd00104">
    <property type="entry name" value="KAZAL_FS"/>
    <property type="match status" value="1"/>
</dbReference>
<dbReference type="InterPro" id="IPR002350">
    <property type="entry name" value="Kazal_dom"/>
</dbReference>
<evidence type="ECO:0000313" key="3">
    <source>
        <dbReference type="EMBL" id="KAL3284570.1"/>
    </source>
</evidence>